<keyword evidence="1" id="KW-0812">Transmembrane</keyword>
<dbReference type="Proteomes" id="UP001059597">
    <property type="component" value="Chromosome"/>
</dbReference>
<protein>
    <submittedName>
        <fullName evidence="2">Uncharacterized protein</fullName>
    </submittedName>
</protein>
<organism evidence="2 3">
    <name type="scientific">Streptomyces nigrescens</name>
    <dbReference type="NCBI Taxonomy" id="1920"/>
    <lineage>
        <taxon>Bacteria</taxon>
        <taxon>Bacillati</taxon>
        <taxon>Actinomycetota</taxon>
        <taxon>Actinomycetes</taxon>
        <taxon>Kitasatosporales</taxon>
        <taxon>Streptomycetaceae</taxon>
        <taxon>Streptomyces</taxon>
    </lineage>
</organism>
<keyword evidence="1" id="KW-0472">Membrane</keyword>
<feature type="transmembrane region" description="Helical" evidence="1">
    <location>
        <begin position="95"/>
        <end position="120"/>
    </location>
</feature>
<keyword evidence="1" id="KW-1133">Transmembrane helix</keyword>
<name>A0ABM8A025_STRNI</name>
<evidence type="ECO:0000313" key="2">
    <source>
        <dbReference type="EMBL" id="BDM71967.1"/>
    </source>
</evidence>
<evidence type="ECO:0000256" key="1">
    <source>
        <dbReference type="SAM" id="Phobius"/>
    </source>
</evidence>
<evidence type="ECO:0000313" key="3">
    <source>
        <dbReference type="Proteomes" id="UP001059597"/>
    </source>
</evidence>
<dbReference type="RefSeq" id="WP_261955463.1">
    <property type="nucleotide sequence ID" value="NZ_AP026073.1"/>
</dbReference>
<keyword evidence="3" id="KW-1185">Reference proteome</keyword>
<sequence length="128" mass="14115">MKGLGKYWGWAVFAVLIAAWLTSAFGPGVLLTLSALSTVYFFFRVPAWCGASGREGTCRNNSQGVLMGCHLRQHKWQKFKLVVVRERWRQLARELFPNATSALATIGGVLAVLSGVASVLQPFWGKGW</sequence>
<feature type="transmembrane region" description="Helical" evidence="1">
    <location>
        <begin position="31"/>
        <end position="51"/>
    </location>
</feature>
<gene>
    <name evidence="2" type="ORF">HEK616_54540</name>
</gene>
<feature type="transmembrane region" description="Helical" evidence="1">
    <location>
        <begin position="7"/>
        <end position="25"/>
    </location>
</feature>
<accession>A0ABM8A025</accession>
<reference evidence="2" key="1">
    <citation type="submission" date="2022-06" db="EMBL/GenBank/DDBJ databases">
        <title>Complete genome sequence of Streptomyces nigrescens HEK616.</title>
        <authorList>
            <person name="Asamizu S."/>
            <person name="Onaka H."/>
        </authorList>
    </citation>
    <scope>NUCLEOTIDE SEQUENCE</scope>
    <source>
        <strain evidence="2">HEK616</strain>
    </source>
</reference>
<dbReference type="EMBL" id="AP026073">
    <property type="protein sequence ID" value="BDM71967.1"/>
    <property type="molecule type" value="Genomic_DNA"/>
</dbReference>
<proteinExistence type="predicted"/>